<evidence type="ECO:0000256" key="13">
    <source>
        <dbReference type="ARBA" id="ARBA00043671"/>
    </source>
</evidence>
<comment type="caution">
    <text evidence="18">The sequence shown here is derived from an EMBL/GenBank/DDBJ whole genome shotgun (WGS) entry which is preliminary data.</text>
</comment>
<evidence type="ECO:0000256" key="17">
    <source>
        <dbReference type="SAM" id="Phobius"/>
    </source>
</evidence>
<dbReference type="InterPro" id="IPR016274">
    <property type="entry name" value="Histidine_acid_Pase_euk"/>
</dbReference>
<comment type="subcellular location">
    <subcellularLocation>
        <location evidence="1">Cell membrane</location>
    </subcellularLocation>
</comment>
<comment type="catalytic activity">
    <reaction evidence="12">
        <text>1D-myo-inositol 1,2,5,6-tetrakisphosphate + H2O = 1D-myo-inositol 1,2,6-trisphosphate + phosphate</text>
        <dbReference type="Rhea" id="RHEA:77119"/>
        <dbReference type="ChEBI" id="CHEBI:15377"/>
        <dbReference type="ChEBI" id="CHEBI:43474"/>
        <dbReference type="ChEBI" id="CHEBI:195535"/>
        <dbReference type="ChEBI" id="CHEBI:195537"/>
        <dbReference type="EC" id="3.1.3.62"/>
    </reaction>
    <physiologicalReaction direction="left-to-right" evidence="12">
        <dbReference type="Rhea" id="RHEA:77120"/>
    </physiologicalReaction>
</comment>
<protein>
    <recommendedName>
        <fullName evidence="5">Multiple inositol polyphosphate phosphatase 1</fullName>
        <ecNumber evidence="4">3.1.3.62</ecNumber>
        <ecNumber evidence="3">3.1.3.80</ecNumber>
    </recommendedName>
    <alternativeName>
        <fullName evidence="11">2,3-bisphosphoglycerate 3-phosphatase</fullName>
    </alternativeName>
</protein>
<dbReference type="InterPro" id="IPR029033">
    <property type="entry name" value="His_PPase_superfam"/>
</dbReference>
<name>A0AAV7JRH4_9METZ</name>
<evidence type="ECO:0000256" key="6">
    <source>
        <dbReference type="ARBA" id="ARBA00022475"/>
    </source>
</evidence>
<evidence type="ECO:0000256" key="7">
    <source>
        <dbReference type="ARBA" id="ARBA00022729"/>
    </source>
</evidence>
<evidence type="ECO:0000256" key="15">
    <source>
        <dbReference type="ARBA" id="ARBA00043832"/>
    </source>
</evidence>
<dbReference type="PANTHER" id="PTHR20963:SF8">
    <property type="entry name" value="MULTIPLE INOSITOL POLYPHOSPHATE PHOSPHATASE 1"/>
    <property type="match status" value="1"/>
</dbReference>
<dbReference type="GO" id="GO:0003993">
    <property type="term" value="F:acid phosphatase activity"/>
    <property type="evidence" value="ECO:0007669"/>
    <property type="project" value="TreeGrafter"/>
</dbReference>
<keyword evidence="19" id="KW-1185">Reference proteome</keyword>
<sequence>MRNFVENHLSSKLLQSIFICFFAGICWYLFFVNENNLLHFPPYRFSLKARYRFSPLQKLLPSSQCEISHLLAVCRHTSRYPTSTNIEQFSVLQNKLHNISFISPYEWLQNWTNNFSLDRAGELSTAGEIEAILIGERYKRRYMELFDYYSPDLYQVNSTYKNRAYGTAIAFMTGLFGKNFKDKFEVTRNTEDDNLLRFFDNCIKYEQNIIQNASKIVDKIREGPEFVELLQRVNNRLGTQLLTWIDIDTLWRICTMEFLATRSSLVCSVFSDQDSQLFEYFYDSRAYLLKSGGYEINVKMSCILLKHIVSKLQLAANGDRKKAQLYFTHAETLIPLLALLNITTHNLVMENKHLYDRANMYGLLVPMGANLAFNLFRCVNGEMILTIELNEELVLFGKHLKSSVLLSEFFEIANFLISDCDPTTFCSIPGSD</sequence>
<keyword evidence="7" id="KW-0732">Signal</keyword>
<evidence type="ECO:0000256" key="12">
    <source>
        <dbReference type="ARBA" id="ARBA00043668"/>
    </source>
</evidence>
<evidence type="ECO:0000256" key="11">
    <source>
        <dbReference type="ARBA" id="ARBA00031642"/>
    </source>
</evidence>
<evidence type="ECO:0000256" key="9">
    <source>
        <dbReference type="ARBA" id="ARBA00023136"/>
    </source>
</evidence>
<dbReference type="InterPro" id="IPR000560">
    <property type="entry name" value="His_Pase_clade-2"/>
</dbReference>
<dbReference type="Proteomes" id="UP001165289">
    <property type="component" value="Unassembled WGS sequence"/>
</dbReference>
<evidence type="ECO:0000256" key="8">
    <source>
        <dbReference type="ARBA" id="ARBA00022801"/>
    </source>
</evidence>
<dbReference type="GO" id="GO:0005886">
    <property type="term" value="C:plasma membrane"/>
    <property type="evidence" value="ECO:0007669"/>
    <property type="project" value="UniProtKB-SubCell"/>
</dbReference>
<dbReference type="GO" id="GO:0052745">
    <property type="term" value="F:inositol phosphate phosphatase activity"/>
    <property type="evidence" value="ECO:0007669"/>
    <property type="project" value="TreeGrafter"/>
</dbReference>
<dbReference type="PANTHER" id="PTHR20963">
    <property type="entry name" value="MULTIPLE INOSITOL POLYPHOSPHATE PHOSPHATASE-RELATED"/>
    <property type="match status" value="1"/>
</dbReference>
<proteinExistence type="inferred from homology"/>
<keyword evidence="16" id="KW-1015">Disulfide bond</keyword>
<evidence type="ECO:0000256" key="2">
    <source>
        <dbReference type="ARBA" id="ARBA00008422"/>
    </source>
</evidence>
<evidence type="ECO:0000256" key="5">
    <source>
        <dbReference type="ARBA" id="ARBA00018097"/>
    </source>
</evidence>
<dbReference type="Pfam" id="PF00328">
    <property type="entry name" value="His_Phos_2"/>
    <property type="match status" value="1"/>
</dbReference>
<keyword evidence="8" id="KW-0378">Hydrolase</keyword>
<dbReference type="PIRSF" id="PIRSF000894">
    <property type="entry name" value="Acid_phosphatase"/>
    <property type="match status" value="1"/>
</dbReference>
<dbReference type="SUPFAM" id="SSF53254">
    <property type="entry name" value="Phosphoglycerate mutase-like"/>
    <property type="match status" value="1"/>
</dbReference>
<reference evidence="18 19" key="1">
    <citation type="journal article" date="2023" name="BMC Biol.">
        <title>The compact genome of the sponge Oopsacas minuta (Hexactinellida) is lacking key metazoan core genes.</title>
        <authorList>
            <person name="Santini S."/>
            <person name="Schenkelaars Q."/>
            <person name="Jourda C."/>
            <person name="Duchesne M."/>
            <person name="Belahbib H."/>
            <person name="Rocher C."/>
            <person name="Selva M."/>
            <person name="Riesgo A."/>
            <person name="Vervoort M."/>
            <person name="Leys S.P."/>
            <person name="Kodjabachian L."/>
            <person name="Le Bivic A."/>
            <person name="Borchiellini C."/>
            <person name="Claverie J.M."/>
            <person name="Renard E."/>
        </authorList>
    </citation>
    <scope>NUCLEOTIDE SEQUENCE [LARGE SCALE GENOMIC DNA]</scope>
    <source>
        <strain evidence="18">SPO-2</strain>
    </source>
</reference>
<evidence type="ECO:0000313" key="19">
    <source>
        <dbReference type="Proteomes" id="UP001165289"/>
    </source>
</evidence>
<organism evidence="18 19">
    <name type="scientific">Oopsacas minuta</name>
    <dbReference type="NCBI Taxonomy" id="111878"/>
    <lineage>
        <taxon>Eukaryota</taxon>
        <taxon>Metazoa</taxon>
        <taxon>Porifera</taxon>
        <taxon>Hexactinellida</taxon>
        <taxon>Hexasterophora</taxon>
        <taxon>Lyssacinosida</taxon>
        <taxon>Leucopsacidae</taxon>
        <taxon>Oopsacas</taxon>
    </lineage>
</organism>
<dbReference type="CDD" id="cd07061">
    <property type="entry name" value="HP_HAP_like"/>
    <property type="match status" value="1"/>
</dbReference>
<accession>A0AAV7JRH4</accession>
<gene>
    <name evidence="18" type="ORF">LOD99_4853</name>
</gene>
<evidence type="ECO:0000256" key="3">
    <source>
        <dbReference type="ARBA" id="ARBA00012976"/>
    </source>
</evidence>
<feature type="transmembrane region" description="Helical" evidence="17">
    <location>
        <begin position="12"/>
        <end position="31"/>
    </location>
</feature>
<feature type="disulfide bond" evidence="16">
    <location>
        <begin position="254"/>
        <end position="267"/>
    </location>
</feature>
<keyword evidence="17" id="KW-0812">Transmembrane</keyword>
<evidence type="ECO:0000256" key="1">
    <source>
        <dbReference type="ARBA" id="ARBA00004236"/>
    </source>
</evidence>
<comment type="catalytic activity">
    <reaction evidence="13">
        <text>1D-myo-inositol 1,2,4,5,6-pentakisphosphate + H2O = 1D-myo-inositol 1,2,5,6-tetrakisphosphate + phosphate</text>
        <dbReference type="Rhea" id="RHEA:77115"/>
        <dbReference type="ChEBI" id="CHEBI:15377"/>
        <dbReference type="ChEBI" id="CHEBI:43474"/>
        <dbReference type="ChEBI" id="CHEBI:57798"/>
        <dbReference type="ChEBI" id="CHEBI:195535"/>
        <dbReference type="EC" id="3.1.3.62"/>
    </reaction>
    <physiologicalReaction direction="left-to-right" evidence="13">
        <dbReference type="Rhea" id="RHEA:77116"/>
    </physiologicalReaction>
</comment>
<comment type="catalytic activity">
    <reaction evidence="14">
        <text>1D-myo-inositol hexakisphosphate + H2O = 1D-myo-inositol 1,2,4,5,6-pentakisphosphate + phosphate</text>
        <dbReference type="Rhea" id="RHEA:16989"/>
        <dbReference type="ChEBI" id="CHEBI:15377"/>
        <dbReference type="ChEBI" id="CHEBI:43474"/>
        <dbReference type="ChEBI" id="CHEBI:57798"/>
        <dbReference type="ChEBI" id="CHEBI:58130"/>
        <dbReference type="EC" id="3.1.3.62"/>
    </reaction>
    <physiologicalReaction direction="left-to-right" evidence="14">
        <dbReference type="Rhea" id="RHEA:16990"/>
    </physiologicalReaction>
</comment>
<comment type="catalytic activity">
    <reaction evidence="15">
        <text>(2R)-2,3-bisphosphoglycerate + H2O = (2R)-2-phosphoglycerate + phosphate</text>
        <dbReference type="Rhea" id="RHEA:27381"/>
        <dbReference type="ChEBI" id="CHEBI:15377"/>
        <dbReference type="ChEBI" id="CHEBI:43474"/>
        <dbReference type="ChEBI" id="CHEBI:58248"/>
        <dbReference type="ChEBI" id="CHEBI:58289"/>
        <dbReference type="EC" id="3.1.3.80"/>
    </reaction>
    <physiologicalReaction direction="left-to-right" evidence="15">
        <dbReference type="Rhea" id="RHEA:27382"/>
    </physiologicalReaction>
</comment>
<dbReference type="AlphaFoldDB" id="A0AAV7JRH4"/>
<evidence type="ECO:0000256" key="4">
    <source>
        <dbReference type="ARBA" id="ARBA00013040"/>
    </source>
</evidence>
<comment type="similarity">
    <text evidence="2">Belongs to the histidine acid phosphatase family. MINPP1 subfamily.</text>
</comment>
<keyword evidence="17" id="KW-1133">Transmembrane helix</keyword>
<keyword evidence="6" id="KW-1003">Cell membrane</keyword>
<dbReference type="EC" id="3.1.3.80" evidence="3"/>
<dbReference type="Gene3D" id="3.40.50.1240">
    <property type="entry name" value="Phosphoglycerate mutase-like"/>
    <property type="match status" value="1"/>
</dbReference>
<keyword evidence="9 17" id="KW-0472">Membrane</keyword>
<dbReference type="EC" id="3.1.3.62" evidence="4"/>
<dbReference type="EMBL" id="JAKMXF010000302">
    <property type="protein sequence ID" value="KAI6651602.1"/>
    <property type="molecule type" value="Genomic_DNA"/>
</dbReference>
<evidence type="ECO:0000313" key="18">
    <source>
        <dbReference type="EMBL" id="KAI6651602.1"/>
    </source>
</evidence>
<evidence type="ECO:0000256" key="10">
    <source>
        <dbReference type="ARBA" id="ARBA00023180"/>
    </source>
</evidence>
<dbReference type="GO" id="GO:0034417">
    <property type="term" value="F:bisphosphoglycerate 3-phosphatase activity"/>
    <property type="evidence" value="ECO:0007669"/>
    <property type="project" value="UniProtKB-EC"/>
</dbReference>
<evidence type="ECO:0000256" key="16">
    <source>
        <dbReference type="PIRSR" id="PIRSR000894-2"/>
    </source>
</evidence>
<evidence type="ECO:0000256" key="14">
    <source>
        <dbReference type="ARBA" id="ARBA00043691"/>
    </source>
</evidence>
<feature type="disulfide bond" evidence="16">
    <location>
        <begin position="65"/>
        <end position="378"/>
    </location>
</feature>
<keyword evidence="10" id="KW-0325">Glycoprotein</keyword>